<feature type="domain" description="Protein kinase" evidence="1">
    <location>
        <begin position="326"/>
        <end position="608"/>
    </location>
</feature>
<dbReference type="OrthoDB" id="544350at2759"/>
<dbReference type="Pfam" id="PF07714">
    <property type="entry name" value="PK_Tyr_Ser-Thr"/>
    <property type="match status" value="1"/>
</dbReference>
<sequence>MDQSINSNNTPLSHPLIDLSNYTYPPIDLSNDPSLSYSSIDLSNYTSLSYPPIDLSNDPSLSYSSIDLSNYTSLSYPPIDLSNDPSLSYSSIDLSNYTSLSYPPIDLSNDPSLSYSSIDLSNYTSLSYPPIDLSNDPSLSYSSIESSNYTSLSYPPIDLSNDPSLSYSSIESSNYASLSYLPIDLSNNTSTNYDSPNNISLSHSTIDTSLNHSQIDLSNNTSLSRTPINLLDNTWDLSPVCKKVQVQESTSLSYPTRGTLKLKAKRCKGCKKKRKLVNEIHQICHLCYKAKTGKLSGNKVIDDFIKSTLSNCDSRAKLEFVPYDRFKDIEFVAEGGFSKIYKATWIDGPMSDNKWDEEKQEFERLGEMIVALKELNNSNNIDPKELNELKIFYNFIIKGTTSSDKHSYINRYLGITQNPITQNFIIITNYYKSGSLNHYISNDFFNISWEIKLKKLLYMGNGLRDLHNSNIIHQDYHSGNIFSKESKGTSAAITGDFGISKSAIESSDDEVYGIIPYVAPEVFQGQKYTKASDIYSFGMIMWELMTGRRPFWDKSHDTDLIIEICDGLRPPIVTNAPEGYIELMQNCWHSDPNKRPTADDIWMKFCYVTSKLYYGKERYNQTKIINSPDIGPITNNPGAIYKSRPLSTMIKSVKLTKSLKIQSTIQELGKRKFNNNLIENDNEDNSVKKFKLCEDKRDGM</sequence>
<dbReference type="GO" id="GO:0005737">
    <property type="term" value="C:cytoplasm"/>
    <property type="evidence" value="ECO:0007669"/>
    <property type="project" value="TreeGrafter"/>
</dbReference>
<evidence type="ECO:0000313" key="3">
    <source>
        <dbReference type="Proteomes" id="UP000022910"/>
    </source>
</evidence>
<accession>A0A015IU33</accession>
<dbReference type="PANTHER" id="PTHR23257">
    <property type="entry name" value="SERINE-THREONINE PROTEIN KINASE"/>
    <property type="match status" value="1"/>
</dbReference>
<organism evidence="2 3">
    <name type="scientific">Rhizophagus irregularis (strain DAOM 197198w)</name>
    <name type="common">Glomus intraradices</name>
    <dbReference type="NCBI Taxonomy" id="1432141"/>
    <lineage>
        <taxon>Eukaryota</taxon>
        <taxon>Fungi</taxon>
        <taxon>Fungi incertae sedis</taxon>
        <taxon>Mucoromycota</taxon>
        <taxon>Glomeromycotina</taxon>
        <taxon>Glomeromycetes</taxon>
        <taxon>Glomerales</taxon>
        <taxon>Glomeraceae</taxon>
        <taxon>Rhizophagus</taxon>
    </lineage>
</organism>
<dbReference type="HOGENOM" id="CLU_393861_0_0_1"/>
<reference evidence="2 3" key="1">
    <citation type="submission" date="2014-02" db="EMBL/GenBank/DDBJ databases">
        <title>Single nucleus genome sequencing reveals high similarity among nuclei of an endomycorrhizal fungus.</title>
        <authorList>
            <person name="Lin K."/>
            <person name="Geurts R."/>
            <person name="Zhang Z."/>
            <person name="Limpens E."/>
            <person name="Saunders D.G."/>
            <person name="Mu D."/>
            <person name="Pang E."/>
            <person name="Cao H."/>
            <person name="Cha H."/>
            <person name="Lin T."/>
            <person name="Zhou Q."/>
            <person name="Shang Y."/>
            <person name="Li Y."/>
            <person name="Ivanov S."/>
            <person name="Sharma T."/>
            <person name="Velzen R.V."/>
            <person name="Ruijter N.D."/>
            <person name="Aanen D.K."/>
            <person name="Win J."/>
            <person name="Kamoun S."/>
            <person name="Bisseling T."/>
            <person name="Huang S."/>
        </authorList>
    </citation>
    <scope>NUCLEOTIDE SEQUENCE [LARGE SCALE GENOMIC DNA]</scope>
    <source>
        <strain evidence="3">DAOM197198w</strain>
    </source>
</reference>
<evidence type="ECO:0000313" key="2">
    <source>
        <dbReference type="EMBL" id="EXX57790.1"/>
    </source>
</evidence>
<evidence type="ECO:0000259" key="1">
    <source>
        <dbReference type="PROSITE" id="PS50011"/>
    </source>
</evidence>
<dbReference type="AlphaFoldDB" id="A0A015IU33"/>
<dbReference type="PRINTS" id="PR00109">
    <property type="entry name" value="TYRKINASE"/>
</dbReference>
<dbReference type="InterPro" id="IPR001245">
    <property type="entry name" value="Ser-Thr/Tyr_kinase_cat_dom"/>
</dbReference>
<dbReference type="GO" id="GO:0005524">
    <property type="term" value="F:ATP binding"/>
    <property type="evidence" value="ECO:0007669"/>
    <property type="project" value="InterPro"/>
</dbReference>
<protein>
    <submittedName>
        <fullName evidence="2">Mkk2p</fullName>
    </submittedName>
</protein>
<dbReference type="GO" id="GO:0007165">
    <property type="term" value="P:signal transduction"/>
    <property type="evidence" value="ECO:0007669"/>
    <property type="project" value="TreeGrafter"/>
</dbReference>
<dbReference type="GO" id="GO:0004672">
    <property type="term" value="F:protein kinase activity"/>
    <property type="evidence" value="ECO:0007669"/>
    <property type="project" value="InterPro"/>
</dbReference>
<dbReference type="InterPro" id="IPR000719">
    <property type="entry name" value="Prot_kinase_dom"/>
</dbReference>
<dbReference type="InterPro" id="IPR011009">
    <property type="entry name" value="Kinase-like_dom_sf"/>
</dbReference>
<dbReference type="InterPro" id="IPR050167">
    <property type="entry name" value="Ser_Thr_protein_kinase"/>
</dbReference>
<dbReference type="Gene3D" id="1.10.510.10">
    <property type="entry name" value="Transferase(Phosphotransferase) domain 1"/>
    <property type="match status" value="1"/>
</dbReference>
<gene>
    <name evidence="2" type="ORF">RirG_203850</name>
</gene>
<proteinExistence type="predicted"/>
<comment type="caution">
    <text evidence="2">The sequence shown here is derived from an EMBL/GenBank/DDBJ whole genome shotgun (WGS) entry which is preliminary data.</text>
</comment>
<keyword evidence="3" id="KW-1185">Reference proteome</keyword>
<dbReference type="EMBL" id="JEMT01027241">
    <property type="protein sequence ID" value="EXX57790.1"/>
    <property type="molecule type" value="Genomic_DNA"/>
</dbReference>
<dbReference type="Proteomes" id="UP000022910">
    <property type="component" value="Unassembled WGS sequence"/>
</dbReference>
<dbReference type="PROSITE" id="PS50011">
    <property type="entry name" value="PROTEIN_KINASE_DOM"/>
    <property type="match status" value="1"/>
</dbReference>
<name>A0A015IU33_RHIIW</name>
<dbReference type="SUPFAM" id="SSF56112">
    <property type="entry name" value="Protein kinase-like (PK-like)"/>
    <property type="match status" value="1"/>
</dbReference>
<dbReference type="PANTHER" id="PTHR23257:SF963">
    <property type="entry name" value="AT08303P"/>
    <property type="match status" value="1"/>
</dbReference>